<dbReference type="PROSITE" id="PS50969">
    <property type="entry name" value="FCP1"/>
    <property type="match status" value="1"/>
</dbReference>
<comment type="caution">
    <text evidence="3">The sequence shown here is derived from an EMBL/GenBank/DDBJ whole genome shotgun (WGS) entry which is preliminary data.</text>
</comment>
<sequence>MLSKLRVFNTPGRFRLTKGCQLLPTKPLPSHSTRHEIFSAHKTLFSSKFPARRIHTATHSFEADQPCSEIGILNLVGREAVELSNTSTLSSEASHQAKGKQYRVSSAGIRGKEDQNGSIKQEERECPRRRQQLRDQLESQARQQAVDQMNLNQFGQQPGYPPTWQGRSGDQQEQHEQQQQQSQRQQYPNQQQWPQYGQYGMGYAPPPNLGGYGFAPPPFNAFAPGMSMSNWQQPPSQSSWGAGRQDYHTDNSFNNNFNNNSQYPQATDRYRPRSPIGYSRGDQGQYSDYNNYNSYNDSYNSRASHYRPRSPMGRDGRSPYRPRSPGGYSGGRRYNHNDAYAGSYRTDSYRPRSPGPYSSRGGQGQRGGYNNQHNNDRQYNTNSTMSNRNQQPQPQQHPLPPKPNVNASADPSTKPKKLNKKAKKREKAAREAAEAAAREAQQSQPENQGQTQPKTPNRAQAQGQAQQRPGGNKWPAPDSKGDIPRSASDPITPPSLESGGVPSPTFDYITRASLPTVTLSAPKPILVVIDLNGTLLHRPSRQRPTKFVERPFAKDFLKYCIDTFKVVIWSSARPQNVGFMCNQLLTKEQRTKVVAIWGRDRFGLTQADYDKRVQCYKRLKLLWADPAVKAAMPEGAEEKEWSQANTVLIDDSAEKARSEPYNCITLPEFVGDLKEKPQVLPMVQEYLNVLARQQDISAYVRVNPFSINVDSGKPVTGEVGVAIASPPAADQAEGPA</sequence>
<feature type="compositionally biased region" description="Basic and acidic residues" evidence="1">
    <location>
        <begin position="110"/>
        <end position="137"/>
    </location>
</feature>
<dbReference type="FunFam" id="3.40.50.1000:FF:000228">
    <property type="entry name" value="NIF domain protein"/>
    <property type="match status" value="1"/>
</dbReference>
<dbReference type="EMBL" id="JAUTDP010000001">
    <property type="protein sequence ID" value="KAK3403503.1"/>
    <property type="molecule type" value="Genomic_DNA"/>
</dbReference>
<feature type="domain" description="FCP1 homology" evidence="2">
    <location>
        <begin position="520"/>
        <end position="690"/>
    </location>
</feature>
<feature type="region of interest" description="Disordered" evidence="1">
    <location>
        <begin position="225"/>
        <end position="502"/>
    </location>
</feature>
<feature type="compositionally biased region" description="Low complexity" evidence="1">
    <location>
        <begin position="351"/>
        <end position="360"/>
    </location>
</feature>
<reference evidence="3" key="1">
    <citation type="journal article" date="2023" name="Mol. Phylogenet. Evol.">
        <title>Genome-scale phylogeny and comparative genomics of the fungal order Sordariales.</title>
        <authorList>
            <person name="Hensen N."/>
            <person name="Bonometti L."/>
            <person name="Westerberg I."/>
            <person name="Brannstrom I.O."/>
            <person name="Guillou S."/>
            <person name="Cros-Aarteil S."/>
            <person name="Calhoun S."/>
            <person name="Haridas S."/>
            <person name="Kuo A."/>
            <person name="Mondo S."/>
            <person name="Pangilinan J."/>
            <person name="Riley R."/>
            <person name="LaButti K."/>
            <person name="Andreopoulos B."/>
            <person name="Lipzen A."/>
            <person name="Chen C."/>
            <person name="Yan M."/>
            <person name="Daum C."/>
            <person name="Ng V."/>
            <person name="Clum A."/>
            <person name="Steindorff A."/>
            <person name="Ohm R.A."/>
            <person name="Martin F."/>
            <person name="Silar P."/>
            <person name="Natvig D.O."/>
            <person name="Lalanne C."/>
            <person name="Gautier V."/>
            <person name="Ament-Velasquez S.L."/>
            <person name="Kruys A."/>
            <person name="Hutchinson M.I."/>
            <person name="Powell A.J."/>
            <person name="Barry K."/>
            <person name="Miller A.N."/>
            <person name="Grigoriev I.V."/>
            <person name="Debuchy R."/>
            <person name="Gladieux P."/>
            <person name="Hiltunen Thoren M."/>
            <person name="Johannesson H."/>
        </authorList>
    </citation>
    <scope>NUCLEOTIDE SEQUENCE</scope>
    <source>
        <strain evidence="3">FGSC 1904</strain>
    </source>
</reference>
<feature type="compositionally biased region" description="Basic residues" evidence="1">
    <location>
        <begin position="414"/>
        <end position="427"/>
    </location>
</feature>
<feature type="compositionally biased region" description="Low complexity" evidence="1">
    <location>
        <begin position="225"/>
        <end position="240"/>
    </location>
</feature>
<dbReference type="SUPFAM" id="SSF56784">
    <property type="entry name" value="HAD-like"/>
    <property type="match status" value="1"/>
</dbReference>
<dbReference type="Pfam" id="PF03031">
    <property type="entry name" value="NIF"/>
    <property type="match status" value="1"/>
</dbReference>
<feature type="region of interest" description="Disordered" evidence="1">
    <location>
        <begin position="87"/>
        <end position="200"/>
    </location>
</feature>
<feature type="compositionally biased region" description="Low complexity" evidence="1">
    <location>
        <begin position="251"/>
        <end position="261"/>
    </location>
</feature>
<gene>
    <name evidence="3" type="ORF">B0T20DRAFT_401102</name>
</gene>
<dbReference type="PANTHER" id="PTHR12210">
    <property type="entry name" value="DULLARD PROTEIN PHOSPHATASE"/>
    <property type="match status" value="1"/>
</dbReference>
<evidence type="ECO:0000313" key="3">
    <source>
        <dbReference type="EMBL" id="KAK3403503.1"/>
    </source>
</evidence>
<evidence type="ECO:0000256" key="1">
    <source>
        <dbReference type="SAM" id="MobiDB-lite"/>
    </source>
</evidence>
<feature type="compositionally biased region" description="Polar residues" evidence="1">
    <location>
        <begin position="441"/>
        <end position="455"/>
    </location>
</feature>
<feature type="compositionally biased region" description="Polar residues" evidence="1">
    <location>
        <begin position="370"/>
        <end position="389"/>
    </location>
</feature>
<evidence type="ECO:0000259" key="2">
    <source>
        <dbReference type="PROSITE" id="PS50969"/>
    </source>
</evidence>
<proteinExistence type="predicted"/>
<name>A0AAE0PP22_SORBR</name>
<organism evidence="3 4">
    <name type="scientific">Sordaria brevicollis</name>
    <dbReference type="NCBI Taxonomy" id="83679"/>
    <lineage>
        <taxon>Eukaryota</taxon>
        <taxon>Fungi</taxon>
        <taxon>Dikarya</taxon>
        <taxon>Ascomycota</taxon>
        <taxon>Pezizomycotina</taxon>
        <taxon>Sordariomycetes</taxon>
        <taxon>Sordariomycetidae</taxon>
        <taxon>Sordariales</taxon>
        <taxon>Sordariaceae</taxon>
        <taxon>Sordaria</taxon>
    </lineage>
</organism>
<dbReference type="InterPro" id="IPR023214">
    <property type="entry name" value="HAD_sf"/>
</dbReference>
<feature type="compositionally biased region" description="Low complexity" evidence="1">
    <location>
        <begin position="456"/>
        <end position="472"/>
    </location>
</feature>
<dbReference type="InterPro" id="IPR036412">
    <property type="entry name" value="HAD-like_sf"/>
</dbReference>
<dbReference type="AlphaFoldDB" id="A0AAE0PP22"/>
<feature type="compositionally biased region" description="Low complexity" evidence="1">
    <location>
        <begin position="286"/>
        <end position="301"/>
    </location>
</feature>
<keyword evidence="4" id="KW-1185">Reference proteome</keyword>
<dbReference type="InterPro" id="IPR050365">
    <property type="entry name" value="TIM50"/>
</dbReference>
<feature type="compositionally biased region" description="Basic and acidic residues" evidence="1">
    <location>
        <begin position="428"/>
        <end position="437"/>
    </location>
</feature>
<protein>
    <recommendedName>
        <fullName evidence="2">FCP1 homology domain-containing protein</fullName>
    </recommendedName>
</protein>
<dbReference type="InterPro" id="IPR004274">
    <property type="entry name" value="FCP1_dom"/>
</dbReference>
<feature type="compositionally biased region" description="Low complexity" evidence="1">
    <location>
        <begin position="177"/>
        <end position="198"/>
    </location>
</feature>
<dbReference type="Proteomes" id="UP001281003">
    <property type="component" value="Unassembled WGS sequence"/>
</dbReference>
<accession>A0AAE0PP22</accession>
<reference evidence="3" key="2">
    <citation type="submission" date="2023-07" db="EMBL/GenBank/DDBJ databases">
        <authorList>
            <consortium name="Lawrence Berkeley National Laboratory"/>
            <person name="Haridas S."/>
            <person name="Hensen N."/>
            <person name="Bonometti L."/>
            <person name="Westerberg I."/>
            <person name="Brannstrom I.O."/>
            <person name="Guillou S."/>
            <person name="Cros-Aarteil S."/>
            <person name="Calhoun S."/>
            <person name="Kuo A."/>
            <person name="Mondo S."/>
            <person name="Pangilinan J."/>
            <person name="Riley R."/>
            <person name="LaButti K."/>
            <person name="Andreopoulos B."/>
            <person name="Lipzen A."/>
            <person name="Chen C."/>
            <person name="Yanf M."/>
            <person name="Daum C."/>
            <person name="Ng V."/>
            <person name="Clum A."/>
            <person name="Steindorff A."/>
            <person name="Ohm R."/>
            <person name="Martin F."/>
            <person name="Silar P."/>
            <person name="Natvig D."/>
            <person name="Lalanne C."/>
            <person name="Gautier V."/>
            <person name="Ament-velasquez S.L."/>
            <person name="Kruys A."/>
            <person name="Hutchinson M.I."/>
            <person name="Powell A.J."/>
            <person name="Barry K."/>
            <person name="Miller A.N."/>
            <person name="Grigoriev I.V."/>
            <person name="Debuchy R."/>
            <person name="Gladieux P."/>
            <person name="Thoren M.H."/>
            <person name="Johannesson H."/>
        </authorList>
    </citation>
    <scope>NUCLEOTIDE SEQUENCE</scope>
    <source>
        <strain evidence="3">FGSC 1904</strain>
    </source>
</reference>
<dbReference type="Gene3D" id="3.40.50.1000">
    <property type="entry name" value="HAD superfamily/HAD-like"/>
    <property type="match status" value="1"/>
</dbReference>
<dbReference type="SMART" id="SM00577">
    <property type="entry name" value="CPDc"/>
    <property type="match status" value="1"/>
</dbReference>
<feature type="compositionally biased region" description="Polar residues" evidence="1">
    <location>
        <begin position="138"/>
        <end position="156"/>
    </location>
</feature>
<evidence type="ECO:0000313" key="4">
    <source>
        <dbReference type="Proteomes" id="UP001281003"/>
    </source>
</evidence>